<dbReference type="GO" id="GO:0005829">
    <property type="term" value="C:cytosol"/>
    <property type="evidence" value="ECO:0007669"/>
    <property type="project" value="TreeGrafter"/>
</dbReference>
<dbReference type="PANTHER" id="PTHR30524">
    <property type="entry name" value="MANNITOL-1-PHOSPHATE 5-DEHYDROGENASE"/>
    <property type="match status" value="1"/>
</dbReference>
<evidence type="ECO:0000313" key="5">
    <source>
        <dbReference type="EMBL" id="RKE45462.1"/>
    </source>
</evidence>
<dbReference type="Pfam" id="PF08125">
    <property type="entry name" value="Mannitol_dh_C"/>
    <property type="match status" value="1"/>
</dbReference>
<dbReference type="AlphaFoldDB" id="A0A420ALX6"/>
<dbReference type="Pfam" id="PF01232">
    <property type="entry name" value="Mannitol_dh"/>
    <property type="match status" value="1"/>
</dbReference>
<dbReference type="RefSeq" id="WP_120261207.1">
    <property type="nucleotide sequence ID" value="NZ_RAPY01000005.1"/>
</dbReference>
<comment type="caution">
    <text evidence="5">The sequence shown here is derived from an EMBL/GenBank/DDBJ whole genome shotgun (WGS) entry which is preliminary data.</text>
</comment>
<evidence type="ECO:0000256" key="2">
    <source>
        <dbReference type="ARBA" id="ARBA00023027"/>
    </source>
</evidence>
<organism evidence="5 6">
    <name type="scientific">Sphingobacterium detergens</name>
    <dbReference type="NCBI Taxonomy" id="1145106"/>
    <lineage>
        <taxon>Bacteria</taxon>
        <taxon>Pseudomonadati</taxon>
        <taxon>Bacteroidota</taxon>
        <taxon>Sphingobacteriia</taxon>
        <taxon>Sphingobacteriales</taxon>
        <taxon>Sphingobacteriaceae</taxon>
        <taxon>Sphingobacterium</taxon>
    </lineage>
</organism>
<dbReference type="InterPro" id="IPR008927">
    <property type="entry name" value="6-PGluconate_DH-like_C_sf"/>
</dbReference>
<protein>
    <submittedName>
        <fullName evidence="5">Tagaturonate reductase</fullName>
    </submittedName>
</protein>
<feature type="domain" description="Mannitol dehydrogenase N-terminal" evidence="3">
    <location>
        <begin position="29"/>
        <end position="258"/>
    </location>
</feature>
<accession>A0A420ALX6</accession>
<dbReference type="Gene3D" id="3.40.50.720">
    <property type="entry name" value="NAD(P)-binding Rossmann-like Domain"/>
    <property type="match status" value="1"/>
</dbReference>
<sequence length="480" mass="54113">MNLDKQHLAGIDNQEIEVPKESIFTMPERVIQFGTGALLRGLPDDYIHQANQKGIFNGRIVVVKSTRTGNTTAFDNQNGLYTLITRGLEKGKIKELKCINASISRVLSAHDSWEEILTTATSPLISILISNTTEAGLLELGGAIDDSPPGSFTAKVTAYLYHRFSHFNGDNSKGLVIIPTELVSDNAKVLKRNIVWMAEQQKLSKDFIDWIDKANYFCNSLVDRIVPGKVSEEVLSYTDQLAIMAEPYKLWAIESDNQDVKNILSFALVDSTVKIVPSIAQYRELKLRLLNAPHILCCGIALLSNTEFVKDFFNNEILDRYIQYLLFKEISPIVEQSGISHELIQPFGEAVIDRFKNPFLLHKWQSIAFQYTAKLNMRVCPLIEQWYSKQSEPPIGIAIGLAAYILVICNQATTEPSFQDDASLIISRHREYSNLTTRILSDPKIWDKPLHNYPGLTSIVHTIVTHIERQGILATINYFL</sequence>
<dbReference type="InterPro" id="IPR013131">
    <property type="entry name" value="Mannitol_DH_N"/>
</dbReference>
<keyword evidence="1" id="KW-0560">Oxidoreductase</keyword>
<evidence type="ECO:0000259" key="3">
    <source>
        <dbReference type="Pfam" id="PF01232"/>
    </source>
</evidence>
<dbReference type="GO" id="GO:0019592">
    <property type="term" value="P:mannitol catabolic process"/>
    <property type="evidence" value="ECO:0007669"/>
    <property type="project" value="TreeGrafter"/>
</dbReference>
<evidence type="ECO:0000259" key="4">
    <source>
        <dbReference type="Pfam" id="PF08125"/>
    </source>
</evidence>
<dbReference type="InterPro" id="IPR013328">
    <property type="entry name" value="6PGD_dom2"/>
</dbReference>
<evidence type="ECO:0000313" key="6">
    <source>
        <dbReference type="Proteomes" id="UP000286246"/>
    </source>
</evidence>
<dbReference type="InterPro" id="IPR000669">
    <property type="entry name" value="Mannitol_DH"/>
</dbReference>
<keyword evidence="2" id="KW-0520">NAD</keyword>
<dbReference type="SUPFAM" id="SSF51735">
    <property type="entry name" value="NAD(P)-binding Rossmann-fold domains"/>
    <property type="match status" value="1"/>
</dbReference>
<keyword evidence="6" id="KW-1185">Reference proteome</keyword>
<dbReference type="Proteomes" id="UP000286246">
    <property type="component" value="Unassembled WGS sequence"/>
</dbReference>
<dbReference type="EMBL" id="RAPY01000005">
    <property type="protein sequence ID" value="RKE45462.1"/>
    <property type="molecule type" value="Genomic_DNA"/>
</dbReference>
<dbReference type="Gene3D" id="1.10.1040.10">
    <property type="entry name" value="N-(1-d-carboxylethyl)-l-norvaline Dehydrogenase, domain 2"/>
    <property type="match status" value="1"/>
</dbReference>
<name>A0A420ALX6_SPHD1</name>
<reference evidence="5 6" key="1">
    <citation type="submission" date="2018-09" db="EMBL/GenBank/DDBJ databases">
        <title>Genomic Encyclopedia of Type Strains, Phase III (KMG-III): the genomes of soil and plant-associated and newly described type strains.</title>
        <authorList>
            <person name="Whitman W."/>
        </authorList>
    </citation>
    <scope>NUCLEOTIDE SEQUENCE [LARGE SCALE GENOMIC DNA]</scope>
    <source>
        <strain evidence="5 6">CECT 7938</strain>
    </source>
</reference>
<dbReference type="InterPro" id="IPR036291">
    <property type="entry name" value="NAD(P)-bd_dom_sf"/>
</dbReference>
<dbReference type="SUPFAM" id="SSF48179">
    <property type="entry name" value="6-phosphogluconate dehydrogenase C-terminal domain-like"/>
    <property type="match status" value="1"/>
</dbReference>
<dbReference type="GO" id="GO:0008926">
    <property type="term" value="F:mannitol-1-phosphate 5-dehydrogenase activity"/>
    <property type="evidence" value="ECO:0007669"/>
    <property type="project" value="TreeGrafter"/>
</dbReference>
<proteinExistence type="predicted"/>
<dbReference type="PRINTS" id="PR00084">
    <property type="entry name" value="MTLDHDRGNASE"/>
</dbReference>
<evidence type="ECO:0000256" key="1">
    <source>
        <dbReference type="ARBA" id="ARBA00023002"/>
    </source>
</evidence>
<dbReference type="OrthoDB" id="9768714at2"/>
<dbReference type="NCBIfam" id="NF002969">
    <property type="entry name" value="PRK03643.1"/>
    <property type="match status" value="1"/>
</dbReference>
<dbReference type="PANTHER" id="PTHR30524:SF0">
    <property type="entry name" value="ALTRONATE OXIDOREDUCTASE-RELATED"/>
    <property type="match status" value="1"/>
</dbReference>
<dbReference type="InterPro" id="IPR013118">
    <property type="entry name" value="Mannitol_DH_C"/>
</dbReference>
<feature type="domain" description="Mannitol dehydrogenase C-terminal" evidence="4">
    <location>
        <begin position="279"/>
        <end position="406"/>
    </location>
</feature>
<gene>
    <name evidence="5" type="ORF">DFQ12_4536</name>
</gene>